<feature type="compositionally biased region" description="Polar residues" evidence="1">
    <location>
        <begin position="26"/>
        <end position="43"/>
    </location>
</feature>
<evidence type="ECO:0000313" key="4">
    <source>
        <dbReference type="WBParaSite" id="MhA1_Contig985.frz3.gene6"/>
    </source>
</evidence>
<dbReference type="AlphaFoldDB" id="A0A1I8C1R0"/>
<evidence type="ECO:0000256" key="1">
    <source>
        <dbReference type="SAM" id="MobiDB-lite"/>
    </source>
</evidence>
<feature type="chain" id="PRO_5009316393" evidence="2">
    <location>
        <begin position="19"/>
        <end position="116"/>
    </location>
</feature>
<evidence type="ECO:0000313" key="3">
    <source>
        <dbReference type="Proteomes" id="UP000095281"/>
    </source>
</evidence>
<name>A0A1I8C1R0_MELHA</name>
<keyword evidence="2" id="KW-0732">Signal</keyword>
<proteinExistence type="predicted"/>
<evidence type="ECO:0000256" key="2">
    <source>
        <dbReference type="SAM" id="SignalP"/>
    </source>
</evidence>
<dbReference type="WBParaSite" id="MhA1_Contig985.frz3.gene6">
    <property type="protein sequence ID" value="MhA1_Contig985.frz3.gene6"/>
    <property type="gene ID" value="MhA1_Contig985.frz3.gene6"/>
</dbReference>
<protein>
    <submittedName>
        <fullName evidence="4">Uncharacterized protein</fullName>
    </submittedName>
</protein>
<feature type="region of interest" description="Disordered" evidence="1">
    <location>
        <begin position="22"/>
        <end position="56"/>
    </location>
</feature>
<sequence>MNISIILFLFLFVTPIFGVRPEKQGKSQQNFDRSTTGTSNQYDTGSGSTTGGTSTGGMIPWENLSYNIMAIRQPQFWPNMQHQQDQPLPQNLQDHEENIENKEGKTWSKIGITLMD</sequence>
<accession>A0A1I8C1R0</accession>
<organism evidence="3 4">
    <name type="scientific">Meloidogyne hapla</name>
    <name type="common">Root-knot nematode worm</name>
    <dbReference type="NCBI Taxonomy" id="6305"/>
    <lineage>
        <taxon>Eukaryota</taxon>
        <taxon>Metazoa</taxon>
        <taxon>Ecdysozoa</taxon>
        <taxon>Nematoda</taxon>
        <taxon>Chromadorea</taxon>
        <taxon>Rhabditida</taxon>
        <taxon>Tylenchina</taxon>
        <taxon>Tylenchomorpha</taxon>
        <taxon>Tylenchoidea</taxon>
        <taxon>Meloidogynidae</taxon>
        <taxon>Meloidogyninae</taxon>
        <taxon>Meloidogyne</taxon>
    </lineage>
</organism>
<reference evidence="4" key="1">
    <citation type="submission" date="2016-11" db="UniProtKB">
        <authorList>
            <consortium name="WormBaseParasite"/>
        </authorList>
    </citation>
    <scope>IDENTIFICATION</scope>
</reference>
<keyword evidence="3" id="KW-1185">Reference proteome</keyword>
<feature type="signal peptide" evidence="2">
    <location>
        <begin position="1"/>
        <end position="18"/>
    </location>
</feature>
<dbReference type="Proteomes" id="UP000095281">
    <property type="component" value="Unplaced"/>
</dbReference>